<keyword evidence="2" id="KW-0378">Hydrolase</keyword>
<protein>
    <submittedName>
        <fullName evidence="2">Ribonuclease D</fullName>
        <ecNumber evidence="2">3.1.13.5</ecNumber>
    </submittedName>
</protein>
<evidence type="ECO:0000259" key="1">
    <source>
        <dbReference type="Pfam" id="PF21293"/>
    </source>
</evidence>
<dbReference type="InterPro" id="IPR010997">
    <property type="entry name" value="HRDC-like_sf"/>
</dbReference>
<sequence>MALASNLLASRRQINQLLNWHWKLKESESQPELISGWRGELLAAPLQAILQDY</sequence>
<feature type="domain" description="Ribonuclease D C-terminal HRDC" evidence="1">
    <location>
        <begin position="3"/>
        <end position="45"/>
    </location>
</feature>
<dbReference type="GO" id="GO:0033890">
    <property type="term" value="F:ribonuclease D activity"/>
    <property type="evidence" value="ECO:0007669"/>
    <property type="project" value="UniProtKB-EC"/>
</dbReference>
<dbReference type="EMBL" id="CABEEZ010000016">
    <property type="protein sequence ID" value="VTR18021.1"/>
    <property type="molecule type" value="Genomic_DNA"/>
</dbReference>
<evidence type="ECO:0000313" key="2">
    <source>
        <dbReference type="EMBL" id="VTR18021.1"/>
    </source>
</evidence>
<name>A0A4U9TQD3_SERFO</name>
<dbReference type="InterPro" id="IPR048579">
    <property type="entry name" value="RNAseD_HRDC_C"/>
</dbReference>
<proteinExistence type="predicted"/>
<dbReference type="Pfam" id="PF21293">
    <property type="entry name" value="RNAseD_HRDC_C"/>
    <property type="match status" value="1"/>
</dbReference>
<reference evidence="2" key="1">
    <citation type="submission" date="2019-05" db="EMBL/GenBank/DDBJ databases">
        <authorList>
            <consortium name="Pathogen Informatics"/>
        </authorList>
    </citation>
    <scope>NUCLEOTIDE SEQUENCE [LARGE SCALE GENOMIC DNA]</scope>
    <source>
        <strain evidence="2">NCTC12965</strain>
    </source>
</reference>
<dbReference type="PANTHER" id="PTHR47649">
    <property type="entry name" value="RIBONUCLEASE D"/>
    <property type="match status" value="1"/>
</dbReference>
<dbReference type="AlphaFoldDB" id="A0A4U9TQD3"/>
<dbReference type="SUPFAM" id="SSF47819">
    <property type="entry name" value="HRDC-like"/>
    <property type="match status" value="1"/>
</dbReference>
<dbReference type="Gene3D" id="1.10.150.80">
    <property type="entry name" value="HRDC domain"/>
    <property type="match status" value="1"/>
</dbReference>
<dbReference type="GO" id="GO:0000166">
    <property type="term" value="F:nucleotide binding"/>
    <property type="evidence" value="ECO:0007669"/>
    <property type="project" value="InterPro"/>
</dbReference>
<accession>A0A4U9TQD3</accession>
<dbReference type="PANTHER" id="PTHR47649:SF1">
    <property type="entry name" value="RIBONUCLEASE D"/>
    <property type="match status" value="1"/>
</dbReference>
<dbReference type="InterPro" id="IPR044876">
    <property type="entry name" value="HRDC_dom_sf"/>
</dbReference>
<dbReference type="EC" id="3.1.13.5" evidence="2"/>
<gene>
    <name evidence="2" type="primary">rnd_3</name>
    <name evidence="2" type="ORF">NCTC12965_00507</name>
</gene>
<organism evidence="2">
    <name type="scientific">Serratia fonticola</name>
    <dbReference type="NCBI Taxonomy" id="47917"/>
    <lineage>
        <taxon>Bacteria</taxon>
        <taxon>Pseudomonadati</taxon>
        <taxon>Pseudomonadota</taxon>
        <taxon>Gammaproteobacteria</taxon>
        <taxon>Enterobacterales</taxon>
        <taxon>Yersiniaceae</taxon>
        <taxon>Serratia</taxon>
    </lineage>
</organism>
<dbReference type="InterPro" id="IPR051086">
    <property type="entry name" value="RNase_D-like"/>
</dbReference>